<comment type="similarity">
    <text evidence="3 11">Belongs to the dolichyldiphosphatase family.</text>
</comment>
<feature type="transmembrane region" description="Helical" evidence="11">
    <location>
        <begin position="166"/>
        <end position="183"/>
    </location>
</feature>
<keyword evidence="6 11" id="KW-0256">Endoplasmic reticulum</keyword>
<feature type="domain" description="Phosphatidic acid phosphatase type 2/haloperoxidase" evidence="12">
    <location>
        <begin position="61"/>
        <end position="181"/>
    </location>
</feature>
<dbReference type="AlphaFoldDB" id="A0AAV6VT29"/>
<evidence type="ECO:0000256" key="10">
    <source>
        <dbReference type="ARBA" id="ARBA00047349"/>
    </source>
</evidence>
<sequence length="240" mass="27830">MESTLDLTSKGPLQWTSLAISHVEYQNGDWLGKVLALTSLCPLALIISFATLILFRRDLHTIAFFAGIVLNEAINWICKHSIKELRPCHGREILYSEYGMPSNHAQFMWFFASYMAFFLLIRLHHGNSTHPLENAWKYIATIIVVCVATIVTYSRIYLQYHTWNQVMWGSILGIVLGSLWFLITQTTLTPLFPVIVAWPISEFLMLRDTTLIPNVMWFEYTSHRQESRTRQRKLVSMKSQ</sequence>
<protein>
    <recommendedName>
        <fullName evidence="11">Dolichyldiphosphatase</fullName>
        <ecNumber evidence="11">3.6.1.43</ecNumber>
    </recommendedName>
</protein>
<accession>A0AAV6VT29</accession>
<dbReference type="InterPro" id="IPR000326">
    <property type="entry name" value="PAP2/HPO"/>
</dbReference>
<evidence type="ECO:0000256" key="9">
    <source>
        <dbReference type="ARBA" id="ARBA00024907"/>
    </source>
</evidence>
<keyword evidence="8 11" id="KW-0472">Membrane</keyword>
<name>A0AAV6VT29_9ARAC</name>
<evidence type="ECO:0000259" key="12">
    <source>
        <dbReference type="SMART" id="SM00014"/>
    </source>
</evidence>
<dbReference type="Gene3D" id="1.20.144.10">
    <property type="entry name" value="Phosphatidic acid phosphatase type 2/haloperoxidase"/>
    <property type="match status" value="1"/>
</dbReference>
<evidence type="ECO:0000256" key="11">
    <source>
        <dbReference type="RuleBase" id="RU367078"/>
    </source>
</evidence>
<keyword evidence="4 11" id="KW-0812">Transmembrane</keyword>
<comment type="subcellular location">
    <subcellularLocation>
        <location evidence="1 11">Endoplasmic reticulum membrane</location>
        <topology evidence="1 11">Multi-pass membrane protein</topology>
    </subcellularLocation>
</comment>
<keyword evidence="14" id="KW-1185">Reference proteome</keyword>
<evidence type="ECO:0000256" key="6">
    <source>
        <dbReference type="ARBA" id="ARBA00022824"/>
    </source>
</evidence>
<evidence type="ECO:0000313" key="13">
    <source>
        <dbReference type="EMBL" id="KAG8199408.1"/>
    </source>
</evidence>
<dbReference type="SUPFAM" id="SSF48317">
    <property type="entry name" value="Acid phosphatase/Vanadium-dependent haloperoxidase"/>
    <property type="match status" value="1"/>
</dbReference>
<dbReference type="FunFam" id="1.20.144.10:FF:000003">
    <property type="entry name" value="Dolichyldiphosphatase 1"/>
    <property type="match status" value="1"/>
</dbReference>
<comment type="catalytic activity">
    <reaction evidence="10 11">
        <text>a di-trans,poly-cis-dolichyl diphosphate + H2O = a di-trans,poly-cis-dolichyl phosphate + phosphate + H(+)</text>
        <dbReference type="Rhea" id="RHEA:14385"/>
        <dbReference type="Rhea" id="RHEA-COMP:19498"/>
        <dbReference type="Rhea" id="RHEA-COMP:19506"/>
        <dbReference type="ChEBI" id="CHEBI:15377"/>
        <dbReference type="ChEBI" id="CHEBI:15378"/>
        <dbReference type="ChEBI" id="CHEBI:43474"/>
        <dbReference type="ChEBI" id="CHEBI:57497"/>
        <dbReference type="ChEBI" id="CHEBI:57683"/>
        <dbReference type="EC" id="3.6.1.43"/>
    </reaction>
</comment>
<dbReference type="InterPro" id="IPR039667">
    <property type="entry name" value="Dolichyldiphosphatase_PAP2"/>
</dbReference>
<dbReference type="SMART" id="SM00014">
    <property type="entry name" value="acidPPc"/>
    <property type="match status" value="1"/>
</dbReference>
<dbReference type="Proteomes" id="UP000827092">
    <property type="component" value="Unassembled WGS sequence"/>
</dbReference>
<organism evidence="13 14">
    <name type="scientific">Oedothorax gibbosus</name>
    <dbReference type="NCBI Taxonomy" id="931172"/>
    <lineage>
        <taxon>Eukaryota</taxon>
        <taxon>Metazoa</taxon>
        <taxon>Ecdysozoa</taxon>
        <taxon>Arthropoda</taxon>
        <taxon>Chelicerata</taxon>
        <taxon>Arachnida</taxon>
        <taxon>Araneae</taxon>
        <taxon>Araneomorphae</taxon>
        <taxon>Entelegynae</taxon>
        <taxon>Araneoidea</taxon>
        <taxon>Linyphiidae</taxon>
        <taxon>Erigoninae</taxon>
        <taxon>Oedothorax</taxon>
    </lineage>
</organism>
<evidence type="ECO:0000256" key="8">
    <source>
        <dbReference type="ARBA" id="ARBA00023136"/>
    </source>
</evidence>
<dbReference type="GO" id="GO:0006487">
    <property type="term" value="P:protein N-linked glycosylation"/>
    <property type="evidence" value="ECO:0007669"/>
    <property type="project" value="UniProtKB-UniRule"/>
</dbReference>
<dbReference type="Pfam" id="PF01569">
    <property type="entry name" value="PAP2"/>
    <property type="match status" value="1"/>
</dbReference>
<gene>
    <name evidence="13" type="ORF">JTE90_000276</name>
</gene>
<evidence type="ECO:0000256" key="2">
    <source>
        <dbReference type="ARBA" id="ARBA00004922"/>
    </source>
</evidence>
<comment type="function">
    <text evidence="9 11">Required for efficient N-glycosylation. Necessary for maintaining optimal levels of dolichol-linked oligosaccharides. Hydrolyzes dolichyl pyrophosphate at a very high rate and dolichyl monophosphate at a much lower rate. Does not act on phosphatidate.</text>
</comment>
<evidence type="ECO:0000256" key="7">
    <source>
        <dbReference type="ARBA" id="ARBA00022989"/>
    </source>
</evidence>
<comment type="pathway">
    <text evidence="2 11">Protein modification; protein glycosylation.</text>
</comment>
<dbReference type="CDD" id="cd03382">
    <property type="entry name" value="PAP2_dolichyldiphosphatase"/>
    <property type="match status" value="1"/>
</dbReference>
<feature type="transmembrane region" description="Helical" evidence="11">
    <location>
        <begin position="135"/>
        <end position="154"/>
    </location>
</feature>
<evidence type="ECO:0000256" key="4">
    <source>
        <dbReference type="ARBA" id="ARBA00022692"/>
    </source>
</evidence>
<feature type="transmembrane region" description="Helical" evidence="11">
    <location>
        <begin position="107"/>
        <end position="123"/>
    </location>
</feature>
<feature type="transmembrane region" description="Helical" evidence="11">
    <location>
        <begin position="34"/>
        <end position="55"/>
    </location>
</feature>
<evidence type="ECO:0000256" key="3">
    <source>
        <dbReference type="ARBA" id="ARBA00005518"/>
    </source>
</evidence>
<keyword evidence="5 11" id="KW-0378">Hydrolase</keyword>
<dbReference type="GO" id="GO:0008610">
    <property type="term" value="P:lipid biosynthetic process"/>
    <property type="evidence" value="ECO:0007669"/>
    <property type="project" value="TreeGrafter"/>
</dbReference>
<dbReference type="PANTHER" id="PTHR11247:SF1">
    <property type="entry name" value="DOLICHYLDIPHOSPHATASE 1"/>
    <property type="match status" value="1"/>
</dbReference>
<evidence type="ECO:0000313" key="14">
    <source>
        <dbReference type="Proteomes" id="UP000827092"/>
    </source>
</evidence>
<comment type="caution">
    <text evidence="13">The sequence shown here is derived from an EMBL/GenBank/DDBJ whole genome shotgun (WGS) entry which is preliminary data.</text>
</comment>
<dbReference type="PANTHER" id="PTHR11247">
    <property type="entry name" value="PALMITOYL-PROTEIN THIOESTERASE/DOLICHYLDIPHOSPHATASE 1"/>
    <property type="match status" value="1"/>
</dbReference>
<dbReference type="InterPro" id="IPR036938">
    <property type="entry name" value="PAP2/HPO_sf"/>
</dbReference>
<evidence type="ECO:0000256" key="5">
    <source>
        <dbReference type="ARBA" id="ARBA00022801"/>
    </source>
</evidence>
<evidence type="ECO:0000256" key="1">
    <source>
        <dbReference type="ARBA" id="ARBA00004477"/>
    </source>
</evidence>
<reference evidence="13 14" key="1">
    <citation type="journal article" date="2022" name="Nat. Ecol. Evol.">
        <title>A masculinizing supergene underlies an exaggerated male reproductive morph in a spider.</title>
        <authorList>
            <person name="Hendrickx F."/>
            <person name="De Corte Z."/>
            <person name="Sonet G."/>
            <person name="Van Belleghem S.M."/>
            <person name="Kostlbacher S."/>
            <person name="Vangestel C."/>
        </authorList>
    </citation>
    <scope>NUCLEOTIDE SEQUENCE [LARGE SCALE GENOMIC DNA]</scope>
    <source>
        <strain evidence="13">W744_W776</strain>
    </source>
</reference>
<dbReference type="EMBL" id="JAFNEN010000027">
    <property type="protein sequence ID" value="KAG8199408.1"/>
    <property type="molecule type" value="Genomic_DNA"/>
</dbReference>
<proteinExistence type="inferred from homology"/>
<dbReference type="GO" id="GO:0047874">
    <property type="term" value="F:dolichyldiphosphatase activity"/>
    <property type="evidence" value="ECO:0007669"/>
    <property type="project" value="UniProtKB-UniRule"/>
</dbReference>
<keyword evidence="7 11" id="KW-1133">Transmembrane helix</keyword>
<dbReference type="EC" id="3.6.1.43" evidence="11"/>
<dbReference type="GO" id="GO:0005789">
    <property type="term" value="C:endoplasmic reticulum membrane"/>
    <property type="evidence" value="ECO:0007669"/>
    <property type="project" value="UniProtKB-SubCell"/>
</dbReference>